<evidence type="ECO:0000313" key="3">
    <source>
        <dbReference type="EMBL" id="KJL34707.1"/>
    </source>
</evidence>
<dbReference type="STRING" id="582680.RS86_00760"/>
<keyword evidence="1" id="KW-0732">Signal</keyword>
<dbReference type="Pfam" id="PF00496">
    <property type="entry name" value="SBP_bac_5"/>
    <property type="match status" value="1"/>
</dbReference>
<evidence type="ECO:0000259" key="2">
    <source>
        <dbReference type="Pfam" id="PF00496"/>
    </source>
</evidence>
<proteinExistence type="predicted"/>
<dbReference type="PATRIC" id="fig|582680.6.peg.780"/>
<organism evidence="3 4">
    <name type="scientific">Microbacterium azadirachtae</name>
    <dbReference type="NCBI Taxonomy" id="582680"/>
    <lineage>
        <taxon>Bacteria</taxon>
        <taxon>Bacillati</taxon>
        <taxon>Actinomycetota</taxon>
        <taxon>Actinomycetes</taxon>
        <taxon>Micrococcales</taxon>
        <taxon>Microbacteriaceae</taxon>
        <taxon>Microbacterium</taxon>
    </lineage>
</organism>
<dbReference type="Proteomes" id="UP000033740">
    <property type="component" value="Unassembled WGS sequence"/>
</dbReference>
<dbReference type="EMBL" id="JYIX01000026">
    <property type="protein sequence ID" value="KJL34707.1"/>
    <property type="molecule type" value="Genomic_DNA"/>
</dbReference>
<dbReference type="PROSITE" id="PS51257">
    <property type="entry name" value="PROKAR_LIPOPROTEIN"/>
    <property type="match status" value="1"/>
</dbReference>
<dbReference type="GO" id="GO:1904680">
    <property type="term" value="F:peptide transmembrane transporter activity"/>
    <property type="evidence" value="ECO:0007669"/>
    <property type="project" value="TreeGrafter"/>
</dbReference>
<name>A0A0F0LNC1_9MICO</name>
<dbReference type="InterPro" id="IPR039424">
    <property type="entry name" value="SBP_5"/>
</dbReference>
<accession>A0A0F0LNC1</accession>
<dbReference type="InterPro" id="IPR000914">
    <property type="entry name" value="SBP_5_dom"/>
</dbReference>
<feature type="domain" description="Solute-binding protein family 5" evidence="2">
    <location>
        <begin position="82"/>
        <end position="428"/>
    </location>
</feature>
<feature type="signal peptide" evidence="1">
    <location>
        <begin position="1"/>
        <end position="27"/>
    </location>
</feature>
<feature type="chain" id="PRO_5002445509" evidence="1">
    <location>
        <begin position="28"/>
        <end position="510"/>
    </location>
</feature>
<dbReference type="InterPro" id="IPR030678">
    <property type="entry name" value="Peptide/Ni-bd"/>
</dbReference>
<dbReference type="PANTHER" id="PTHR30290">
    <property type="entry name" value="PERIPLASMIC BINDING COMPONENT OF ABC TRANSPORTER"/>
    <property type="match status" value="1"/>
</dbReference>
<evidence type="ECO:0000256" key="1">
    <source>
        <dbReference type="SAM" id="SignalP"/>
    </source>
</evidence>
<sequence>MKRVPLAIAAAVAAVLALTSCSGGAGATQESDGAAANAPDDLNIGNFLDVTSWDPSLADIGFDGPYLSAVYDTLVALDKDGKPVPSFATKWTVSGDDKTIDFDLRTDAKFSDGEKVDADAVVKSLEYLKAGARSGEAYTNVSAITAKDDHTVEVALTQRDDTILYLMGLGRSYIMSPKAIAAGTLGKDPIGSGPYVLDSSKSVAGSEYHFTKVKDHWDAKTYAFSNLAIFPIQDATARHNAMLSGQINLEYGDVANQSQADQQGWNTADRVSGWAGLVITDHTGAKSKPLGSVEVRQALNYAFDGAAVLKAVGNGAGVATNQVFPDGGDINDPSLNKAYAYDVAKAKELLAKAGYADGFSISMPMSPVFEMWKPAAEQALTAIGVKVTWDNMQMPDYQTNAPNYPMFISFLAMDGNDVATVQRQVTSKQWFNPNPDYASNTVLAPLVKKVQESKGADQTAAIKELNKALVDQAWWSVWYQAKNTFYSVQGIKVQPIVGMMFPTLRYITKG</sequence>
<evidence type="ECO:0000313" key="4">
    <source>
        <dbReference type="Proteomes" id="UP000033740"/>
    </source>
</evidence>
<comment type="caution">
    <text evidence="3">The sequence shown here is derived from an EMBL/GenBank/DDBJ whole genome shotgun (WGS) entry which is preliminary data.</text>
</comment>
<dbReference type="RefSeq" id="WP_235281586.1">
    <property type="nucleotide sequence ID" value="NZ_JYIX01000026.1"/>
</dbReference>
<dbReference type="Gene3D" id="3.40.190.10">
    <property type="entry name" value="Periplasmic binding protein-like II"/>
    <property type="match status" value="1"/>
</dbReference>
<dbReference type="AlphaFoldDB" id="A0A0F0LNC1"/>
<gene>
    <name evidence="3" type="primary">hbpA_1</name>
    <name evidence="3" type="ORF">RS86_00760</name>
</gene>
<dbReference type="GO" id="GO:0042597">
    <property type="term" value="C:periplasmic space"/>
    <property type="evidence" value="ECO:0007669"/>
    <property type="project" value="UniProtKB-ARBA"/>
</dbReference>
<dbReference type="GO" id="GO:0043190">
    <property type="term" value="C:ATP-binding cassette (ABC) transporter complex"/>
    <property type="evidence" value="ECO:0007669"/>
    <property type="project" value="InterPro"/>
</dbReference>
<reference evidence="3 4" key="1">
    <citation type="submission" date="2015-02" db="EMBL/GenBank/DDBJ databases">
        <title>Draft genome sequences of ten Microbacterium spp. with emphasis on heavy metal contaminated environments.</title>
        <authorList>
            <person name="Corretto E."/>
        </authorList>
    </citation>
    <scope>NUCLEOTIDE SEQUENCE [LARGE SCALE GENOMIC DNA]</scope>
    <source>
        <strain evidence="3 4">ARN176</strain>
    </source>
</reference>
<dbReference type="PIRSF" id="PIRSF002741">
    <property type="entry name" value="MppA"/>
    <property type="match status" value="1"/>
</dbReference>
<keyword evidence="4" id="KW-1185">Reference proteome</keyword>
<protein>
    <submittedName>
        <fullName evidence="3">Heme-binding protein A</fullName>
    </submittedName>
</protein>
<dbReference type="Gene3D" id="3.10.105.10">
    <property type="entry name" value="Dipeptide-binding Protein, Domain 3"/>
    <property type="match status" value="1"/>
</dbReference>
<dbReference type="SUPFAM" id="SSF53850">
    <property type="entry name" value="Periplasmic binding protein-like II"/>
    <property type="match status" value="1"/>
</dbReference>
<dbReference type="GO" id="GO:0015833">
    <property type="term" value="P:peptide transport"/>
    <property type="evidence" value="ECO:0007669"/>
    <property type="project" value="TreeGrafter"/>
</dbReference>